<dbReference type="AlphaFoldDB" id="A0A7R7XUI8"/>
<dbReference type="GeneID" id="64977962"/>
<name>A0A7R7XUI8_9EURO</name>
<dbReference type="EMBL" id="AP024448">
    <property type="protein sequence ID" value="BCS27965.1"/>
    <property type="molecule type" value="Genomic_DNA"/>
</dbReference>
<sequence>MEGSWVRRLLHGNALGRAAIAHLWKQVDADIHAFANYDSHPKMDRLRPEASAIKCTSIGGIANHADLWETIRDPNVHIHRASIAQVSSKLPDTSIDLSDGTHIPAVDLLVHATGWKFAVPISFDPPALGAHLGLPYQTGSEYDWEPIEQEVESKMRSDLDASLFKHAAPPTRGVHHLYRRIASPSLIAEGDRSFAAMGALYNGAVSVVAEVQALWAVAFLTGGLDEICDGPLSNPEKVFESVAEDVVWSGLTGTALNVDTLPYNDMLMRDLGLNRYRAGGRWWKELVAVYGPRSYAGIVDEWMEMRARGRE</sequence>
<reference evidence="1" key="1">
    <citation type="submission" date="2021-01" db="EMBL/GenBank/DDBJ databases">
        <authorList>
            <consortium name="Aspergillus puulaauensis MK2 genome sequencing consortium"/>
            <person name="Kazuki M."/>
            <person name="Futagami T."/>
        </authorList>
    </citation>
    <scope>NUCLEOTIDE SEQUENCE</scope>
    <source>
        <strain evidence="1">MK2</strain>
    </source>
</reference>
<protein>
    <submittedName>
        <fullName evidence="1">Uncharacterized protein</fullName>
    </submittedName>
</protein>
<dbReference type="RefSeq" id="XP_041560151.1">
    <property type="nucleotide sequence ID" value="XM_041694307.1"/>
</dbReference>
<dbReference type="KEGG" id="apuu:APUU_61013A"/>
<evidence type="ECO:0000313" key="2">
    <source>
        <dbReference type="Proteomes" id="UP000654913"/>
    </source>
</evidence>
<accession>A0A7R7XUI8</accession>
<dbReference type="Proteomes" id="UP000654913">
    <property type="component" value="Chromosome 6"/>
</dbReference>
<dbReference type="OrthoDB" id="2915840at2759"/>
<reference evidence="1" key="2">
    <citation type="submission" date="2021-02" db="EMBL/GenBank/DDBJ databases">
        <title>Aspergillus puulaauensis MK2 genome sequence.</title>
        <authorList>
            <person name="Futagami T."/>
            <person name="Mori K."/>
            <person name="Kadooka C."/>
            <person name="Tanaka T."/>
        </authorList>
    </citation>
    <scope>NUCLEOTIDE SEQUENCE</scope>
    <source>
        <strain evidence="1">MK2</strain>
    </source>
</reference>
<evidence type="ECO:0000313" key="1">
    <source>
        <dbReference type="EMBL" id="BCS27965.1"/>
    </source>
</evidence>
<keyword evidence="2" id="KW-1185">Reference proteome</keyword>
<organism evidence="1 2">
    <name type="scientific">Aspergillus puulaauensis</name>
    <dbReference type="NCBI Taxonomy" id="1220207"/>
    <lineage>
        <taxon>Eukaryota</taxon>
        <taxon>Fungi</taxon>
        <taxon>Dikarya</taxon>
        <taxon>Ascomycota</taxon>
        <taxon>Pezizomycotina</taxon>
        <taxon>Eurotiomycetes</taxon>
        <taxon>Eurotiomycetidae</taxon>
        <taxon>Eurotiales</taxon>
        <taxon>Aspergillaceae</taxon>
        <taxon>Aspergillus</taxon>
    </lineage>
</organism>
<proteinExistence type="predicted"/>
<gene>
    <name evidence="1" type="ORF">APUU_61013A</name>
</gene>